<dbReference type="GO" id="GO:0003824">
    <property type="term" value="F:catalytic activity"/>
    <property type="evidence" value="ECO:0007669"/>
    <property type="project" value="InterPro"/>
</dbReference>
<keyword evidence="5" id="KW-1185">Reference proteome</keyword>
<feature type="compositionally biased region" description="Pro residues" evidence="1">
    <location>
        <begin position="156"/>
        <end position="167"/>
    </location>
</feature>
<feature type="compositionally biased region" description="Polar residues" evidence="1">
    <location>
        <begin position="626"/>
        <end position="641"/>
    </location>
</feature>
<dbReference type="InterPro" id="IPR000845">
    <property type="entry name" value="Nucleoside_phosphorylase_d"/>
</dbReference>
<organism evidence="4 5">
    <name type="scientific">Orbilia ellipsospora</name>
    <dbReference type="NCBI Taxonomy" id="2528407"/>
    <lineage>
        <taxon>Eukaryota</taxon>
        <taxon>Fungi</taxon>
        <taxon>Dikarya</taxon>
        <taxon>Ascomycota</taxon>
        <taxon>Pezizomycotina</taxon>
        <taxon>Orbiliomycetes</taxon>
        <taxon>Orbiliales</taxon>
        <taxon>Orbiliaceae</taxon>
        <taxon>Orbilia</taxon>
    </lineage>
</organism>
<dbReference type="PANTHER" id="PTHR46082">
    <property type="entry name" value="ATP/GTP-BINDING PROTEIN-RELATED"/>
    <property type="match status" value="1"/>
</dbReference>
<accession>A0AAV9WV19</accession>
<evidence type="ECO:0000259" key="3">
    <source>
        <dbReference type="Pfam" id="PF24476"/>
    </source>
</evidence>
<evidence type="ECO:0000313" key="5">
    <source>
        <dbReference type="Proteomes" id="UP001365542"/>
    </source>
</evidence>
<dbReference type="GO" id="GO:0009116">
    <property type="term" value="P:nucleoside metabolic process"/>
    <property type="evidence" value="ECO:0007669"/>
    <property type="project" value="InterPro"/>
</dbReference>
<proteinExistence type="predicted"/>
<evidence type="ECO:0000259" key="2">
    <source>
        <dbReference type="Pfam" id="PF01048"/>
    </source>
</evidence>
<gene>
    <name evidence="4" type="ORF">TWF694_005360</name>
</gene>
<dbReference type="PANTHER" id="PTHR46082:SF6">
    <property type="entry name" value="AAA+ ATPASE DOMAIN-CONTAINING PROTEIN-RELATED"/>
    <property type="match status" value="1"/>
</dbReference>
<reference evidence="4 5" key="1">
    <citation type="submission" date="2019-10" db="EMBL/GenBank/DDBJ databases">
        <authorList>
            <person name="Palmer J.M."/>
        </authorList>
    </citation>
    <scope>NUCLEOTIDE SEQUENCE [LARGE SCALE GENOMIC DNA]</scope>
    <source>
        <strain evidence="4 5">TWF694</strain>
    </source>
</reference>
<dbReference type="EMBL" id="JAVHJO010000017">
    <property type="protein sequence ID" value="KAK6525214.1"/>
    <property type="molecule type" value="Genomic_DNA"/>
</dbReference>
<dbReference type="InterPro" id="IPR035994">
    <property type="entry name" value="Nucleoside_phosphorylase_sf"/>
</dbReference>
<dbReference type="Proteomes" id="UP001365542">
    <property type="component" value="Unassembled WGS sequence"/>
</dbReference>
<dbReference type="SUPFAM" id="SSF53167">
    <property type="entry name" value="Purine and uridine phosphorylases"/>
    <property type="match status" value="1"/>
</dbReference>
<dbReference type="InterPro" id="IPR056002">
    <property type="entry name" value="DUF7580"/>
</dbReference>
<dbReference type="Gene3D" id="3.40.50.1580">
    <property type="entry name" value="Nucleoside phosphorylase domain"/>
    <property type="match status" value="1"/>
</dbReference>
<feature type="domain" description="Nucleoside phosphorylase" evidence="2">
    <location>
        <begin position="708"/>
        <end position="825"/>
    </location>
</feature>
<evidence type="ECO:0000256" key="1">
    <source>
        <dbReference type="SAM" id="MobiDB-lite"/>
    </source>
</evidence>
<comment type="caution">
    <text evidence="4">The sequence shown here is derived from an EMBL/GenBank/DDBJ whole genome shotgun (WGS) entry which is preliminary data.</text>
</comment>
<feature type="region of interest" description="Disordered" evidence="1">
    <location>
        <begin position="610"/>
        <end position="644"/>
    </location>
</feature>
<dbReference type="Pfam" id="PF24476">
    <property type="entry name" value="DUF7580"/>
    <property type="match status" value="1"/>
</dbReference>
<feature type="compositionally biased region" description="Polar residues" evidence="1">
    <location>
        <begin position="170"/>
        <end position="185"/>
    </location>
</feature>
<dbReference type="AlphaFoldDB" id="A0AAV9WV19"/>
<feature type="region of interest" description="Disordered" evidence="1">
    <location>
        <begin position="156"/>
        <end position="189"/>
    </location>
</feature>
<dbReference type="Pfam" id="PF01048">
    <property type="entry name" value="PNP_UDP_1"/>
    <property type="match status" value="1"/>
</dbReference>
<evidence type="ECO:0000313" key="4">
    <source>
        <dbReference type="EMBL" id="KAK6525214.1"/>
    </source>
</evidence>
<feature type="domain" description="DUF7580" evidence="3">
    <location>
        <begin position="267"/>
        <end position="591"/>
    </location>
</feature>
<sequence length="1051" mass="117900">MPHPGCKIKKVVHILDEQIPEWQLFEAVQPIFTASLQWRIGRQYGPAVDNDAQTIESENTLDFFKHEMERLPDTAPETDLSCEVFDNCIDTLSDLLKLLDRLVQDRVLSATHGLETSSEAMTNASSSDCPTEEAPVNLPAATAVINHIYIWLGIASPPPKHPPPQPPTDMASSTAPSNLLKNPSTKNHHRYPKLQALGKVVTATFQDGADILESCAAYLNLEQTADEYIEGVNILSSFNTCLESSDVCGGFNQLDFSYPLDIPRTQWKDVEPSTFSNRLLGVLHKKVTGCPSGQEKHHQAMLRLNGFQLEDRPLVFDVFFLTCRHPNYWQESRFMSRTNQLGTQKSAPRPEFVHNLCDHIDRYRQGKSNPTVLNISFDERRLFATTADLLAHSGAPPAMSLEDLLRRGFFRKPTAGGMFSPGDKAVLTLSLARCLLHLFQSPWMRQPWTAESVQFLHKSRPIEILDVHHPYVRYILPRNDDDETTEPELAKYRKVMLSFARLLLEIDTGDTITASNTLSGDPDDLGYALSDILDCRDEPRGPYHQAIEGCLKFKFLLASMQKREPKANPDYQIRKVIYTGVIEHLEQNLSRFRNHRNLLVRRNLRMEDCSTKPAQSTTEYYIPAKSRNSSPHRGPPTQQRLPPTFKASDRARPLIPSMQFPQPRADATQLQHTPLRDESPVVRTEYGVANNGNSSRHSCPSKRHEFEVGIICALQLEHDAVALMFDQFWDEEGDLYGKAAGDQNTYTTGRIGKFNVVLVLLSGMGKASAASAAASFRSSYAGVQLTLLVGICGGMPTDNKGEEILLGDVIISECVVQYDLGRRYPSGFKRKDSPQESLGRANANIRSFIATLQTQLHVERLQAGTARHLVTLQQKSEFGKFTHPGTTEDKLFEPSYRHKHSISFDCDICNRCIQTSDLVCEEALKSSCSELRCDEARLVLRERLEPNKGANHLKQAEAQMPIIHFGSIASGDTVMKSGEHRDTIAEREDVIGFEMEAAGIWDNLSCIVIKGVCDYADSHKNKRWQNFAAATAASAMKALLDRYHKRIDEVS</sequence>
<evidence type="ECO:0008006" key="6">
    <source>
        <dbReference type="Google" id="ProtNLM"/>
    </source>
</evidence>
<protein>
    <recommendedName>
        <fullName evidence="6">Nucleoside phosphorylase domain-containing protein</fullName>
    </recommendedName>
</protein>
<name>A0AAV9WV19_9PEZI</name>
<dbReference type="InterPro" id="IPR053137">
    <property type="entry name" value="NLR-like"/>
</dbReference>